<dbReference type="PANTHER" id="PTHR30250:SF11">
    <property type="entry name" value="O-ANTIGEN TRANSPORTER-RELATED"/>
    <property type="match status" value="1"/>
</dbReference>
<dbReference type="Proteomes" id="UP000471216">
    <property type="component" value="Unassembled WGS sequence"/>
</dbReference>
<feature type="transmembrane region" description="Helical" evidence="6">
    <location>
        <begin position="326"/>
        <end position="346"/>
    </location>
</feature>
<dbReference type="EMBL" id="WKMX01000021">
    <property type="protein sequence ID" value="MRZ08245.1"/>
    <property type="molecule type" value="Genomic_DNA"/>
</dbReference>
<evidence type="ECO:0000256" key="1">
    <source>
        <dbReference type="ARBA" id="ARBA00004651"/>
    </source>
</evidence>
<feature type="transmembrane region" description="Helical" evidence="6">
    <location>
        <begin position="95"/>
        <end position="116"/>
    </location>
</feature>
<feature type="transmembrane region" description="Helical" evidence="6">
    <location>
        <begin position="178"/>
        <end position="201"/>
    </location>
</feature>
<dbReference type="InterPro" id="IPR050833">
    <property type="entry name" value="Poly_Biosynth_Transport"/>
</dbReference>
<comment type="subcellular location">
    <subcellularLocation>
        <location evidence="1">Cell membrane</location>
        <topology evidence="1">Multi-pass membrane protein</topology>
    </subcellularLocation>
</comment>
<evidence type="ECO:0000313" key="10">
    <source>
        <dbReference type="Proteomes" id="UP000095332"/>
    </source>
</evidence>
<feature type="transmembrane region" description="Helical" evidence="6">
    <location>
        <begin position="152"/>
        <end position="172"/>
    </location>
</feature>
<dbReference type="GO" id="GO:0005886">
    <property type="term" value="C:plasma membrane"/>
    <property type="evidence" value="ECO:0007669"/>
    <property type="project" value="UniProtKB-SubCell"/>
</dbReference>
<dbReference type="EMBL" id="CZBM01000020">
    <property type="protein sequence ID" value="CUQ53216.1"/>
    <property type="molecule type" value="Genomic_DNA"/>
</dbReference>
<reference evidence="11 12" key="2">
    <citation type="journal article" date="2019" name="Nat. Med.">
        <title>A library of human gut bacterial isolates paired with longitudinal multiomics data enables mechanistic microbiome research.</title>
        <authorList>
            <person name="Poyet M."/>
            <person name="Groussin M."/>
            <person name="Gibbons S.M."/>
            <person name="Avila-Pacheco J."/>
            <person name="Jiang X."/>
            <person name="Kearney S.M."/>
            <person name="Perrotta A.R."/>
            <person name="Berdy B."/>
            <person name="Zhao S."/>
            <person name="Lieberman T.D."/>
            <person name="Swanson P.K."/>
            <person name="Smith M."/>
            <person name="Roesemann S."/>
            <person name="Alexander J.E."/>
            <person name="Rich S.A."/>
            <person name="Livny J."/>
            <person name="Vlamakis H."/>
            <person name="Clish C."/>
            <person name="Bullock K."/>
            <person name="Deik A."/>
            <person name="Scott J."/>
            <person name="Pierce K.A."/>
            <person name="Xavier R.J."/>
            <person name="Alm E.J."/>
        </authorList>
    </citation>
    <scope>NUCLEOTIDE SEQUENCE [LARGE SCALE GENOMIC DNA]</scope>
    <source>
        <strain evidence="9 12">BIOML-A10</strain>
        <strain evidence="8 11">BIOML-A11</strain>
    </source>
</reference>
<evidence type="ECO:0000256" key="3">
    <source>
        <dbReference type="ARBA" id="ARBA00022692"/>
    </source>
</evidence>
<feature type="transmembrane region" description="Helical" evidence="6">
    <location>
        <begin position="294"/>
        <end position="320"/>
    </location>
</feature>
<evidence type="ECO:0000256" key="2">
    <source>
        <dbReference type="ARBA" id="ARBA00022475"/>
    </source>
</evidence>
<keyword evidence="2" id="KW-1003">Cell membrane</keyword>
<protein>
    <submittedName>
        <fullName evidence="8">Oligosaccharide flippase family protein</fullName>
    </submittedName>
    <submittedName>
        <fullName evidence="7">Putative O-antigen transporter</fullName>
    </submittedName>
</protein>
<evidence type="ECO:0000313" key="9">
    <source>
        <dbReference type="EMBL" id="MRZ08245.1"/>
    </source>
</evidence>
<evidence type="ECO:0000256" key="6">
    <source>
        <dbReference type="SAM" id="Phobius"/>
    </source>
</evidence>
<proteinExistence type="predicted"/>
<reference evidence="7 10" key="1">
    <citation type="submission" date="2015-09" db="EMBL/GenBank/DDBJ databases">
        <authorList>
            <consortium name="Pathogen Informatics"/>
        </authorList>
    </citation>
    <scope>NUCLEOTIDE SEQUENCE [LARGE SCALE GENOMIC DNA]</scope>
    <source>
        <strain evidence="7 10">2789STDY5834948</strain>
    </source>
</reference>
<feature type="transmembrane region" description="Helical" evidence="6">
    <location>
        <begin position="18"/>
        <end position="39"/>
    </location>
</feature>
<dbReference type="RefSeq" id="WP_057329402.1">
    <property type="nucleotide sequence ID" value="NZ_CZBM01000020.1"/>
</dbReference>
<feature type="transmembrane region" description="Helical" evidence="6">
    <location>
        <begin position="386"/>
        <end position="406"/>
    </location>
</feature>
<evidence type="ECO:0000313" key="7">
    <source>
        <dbReference type="EMBL" id="CUQ53216.1"/>
    </source>
</evidence>
<dbReference type="Pfam" id="PF01943">
    <property type="entry name" value="Polysacc_synt"/>
    <property type="match status" value="1"/>
</dbReference>
<feature type="transmembrane region" description="Helical" evidence="6">
    <location>
        <begin position="122"/>
        <end position="140"/>
    </location>
</feature>
<evidence type="ECO:0000256" key="5">
    <source>
        <dbReference type="ARBA" id="ARBA00023136"/>
    </source>
</evidence>
<keyword evidence="5 6" id="KW-0472">Membrane</keyword>
<feature type="transmembrane region" description="Helical" evidence="6">
    <location>
        <begin position="51"/>
        <end position="74"/>
    </location>
</feature>
<evidence type="ECO:0000313" key="12">
    <source>
        <dbReference type="Proteomes" id="UP000471216"/>
    </source>
</evidence>
<dbReference type="EMBL" id="WKMW01000023">
    <property type="protein sequence ID" value="MRY86347.1"/>
    <property type="molecule type" value="Genomic_DNA"/>
</dbReference>
<dbReference type="Proteomes" id="UP000095332">
    <property type="component" value="Unassembled WGS sequence"/>
</dbReference>
<evidence type="ECO:0000313" key="8">
    <source>
        <dbReference type="EMBL" id="MRY86347.1"/>
    </source>
</evidence>
<sequence>MLQIKNLYLRYKVICDNLFFVALVQIFGLIAPLITYPYLVGVLGIDLYGMVLTAQVLVNYATLLIEFGSNFVCAKNVSIHQNDKKKLSEIVSSVLITRFLLWVISFFVYMAVVWVIPNYRTYWPLFLSSYLMTLQELLFLQFFFQGIEKLKIVSLLTIIVKLVFVFFVFIFVKEQSDYLYVPILYGVGYMLSGLIALYIVFCKMGIRFVIPSFKQQWRYVKECSPILATNLVCTIKDKFNYMFVGAFVSMGDVVIYDLGLKLMEVLLKPTNVMTTVLLPRFAKNKSVDNLKFTILFVFSINFIAVVVFNIFMGEIVVFFLHEQIDLLPLRLLSVVPLFLGASVVLANNFMIGFGYNQYVFYSILITTFAYLISLFMIWITGCMNSLYGFIFIALVAYIVEFLYRLYVFRMLSLKKY</sequence>
<evidence type="ECO:0000313" key="11">
    <source>
        <dbReference type="Proteomes" id="UP000450599"/>
    </source>
</evidence>
<dbReference type="PANTHER" id="PTHR30250">
    <property type="entry name" value="PST FAMILY PREDICTED COLANIC ACID TRANSPORTER"/>
    <property type="match status" value="1"/>
</dbReference>
<keyword evidence="4 6" id="KW-1133">Transmembrane helix</keyword>
<name>A0A174X6F0_PARDI</name>
<feature type="transmembrane region" description="Helical" evidence="6">
    <location>
        <begin position="358"/>
        <end position="380"/>
    </location>
</feature>
<dbReference type="AlphaFoldDB" id="A0A174X6F0"/>
<evidence type="ECO:0000256" key="4">
    <source>
        <dbReference type="ARBA" id="ARBA00022989"/>
    </source>
</evidence>
<keyword evidence="3 6" id="KW-0812">Transmembrane</keyword>
<dbReference type="InterPro" id="IPR002797">
    <property type="entry name" value="Polysacc_synth"/>
</dbReference>
<organism evidence="7 10">
    <name type="scientific">Parabacteroides distasonis</name>
    <dbReference type="NCBI Taxonomy" id="823"/>
    <lineage>
        <taxon>Bacteria</taxon>
        <taxon>Pseudomonadati</taxon>
        <taxon>Bacteroidota</taxon>
        <taxon>Bacteroidia</taxon>
        <taxon>Bacteroidales</taxon>
        <taxon>Tannerellaceae</taxon>
        <taxon>Parabacteroides</taxon>
    </lineage>
</organism>
<gene>
    <name evidence="7" type="primary">rfbX_2</name>
    <name evidence="7" type="ORF">ERS852560_03859</name>
    <name evidence="9" type="ORF">GKD54_18965</name>
    <name evidence="8" type="ORF">GKD58_19205</name>
</gene>
<accession>A0A174X6F0</accession>
<dbReference type="Proteomes" id="UP000450599">
    <property type="component" value="Unassembled WGS sequence"/>
</dbReference>